<evidence type="ECO:0000313" key="3">
    <source>
        <dbReference type="Proteomes" id="UP001197093"/>
    </source>
</evidence>
<dbReference type="Pfam" id="PF20684">
    <property type="entry name" value="Fung_rhodopsin"/>
    <property type="match status" value="1"/>
</dbReference>
<feature type="domain" description="Rhodopsin" evidence="1">
    <location>
        <begin position="16"/>
        <end position="66"/>
    </location>
</feature>
<protein>
    <recommendedName>
        <fullName evidence="1">Rhodopsin domain-containing protein</fullName>
    </recommendedName>
</protein>
<accession>A0AAD4HTG5</accession>
<organism evidence="2 3">
    <name type="scientific">Staphylotrichum longicolle</name>
    <dbReference type="NCBI Taxonomy" id="669026"/>
    <lineage>
        <taxon>Eukaryota</taxon>
        <taxon>Fungi</taxon>
        <taxon>Dikarya</taxon>
        <taxon>Ascomycota</taxon>
        <taxon>Pezizomycotina</taxon>
        <taxon>Sordariomycetes</taxon>
        <taxon>Sordariomycetidae</taxon>
        <taxon>Sordariales</taxon>
        <taxon>Chaetomiaceae</taxon>
        <taxon>Staphylotrichum</taxon>
    </lineage>
</organism>
<proteinExistence type="predicted"/>
<keyword evidence="3" id="KW-1185">Reference proteome</keyword>
<dbReference type="Proteomes" id="UP001197093">
    <property type="component" value="Unassembled WGS sequence"/>
</dbReference>
<dbReference type="AlphaFoldDB" id="A0AAD4HTG5"/>
<evidence type="ECO:0000259" key="1">
    <source>
        <dbReference type="Pfam" id="PF20684"/>
    </source>
</evidence>
<gene>
    <name evidence="2" type="ORF">NEMBOFW57_009514</name>
</gene>
<name>A0AAD4HTG5_9PEZI</name>
<sequence length="139" mass="15167">MAYLLSLFVYQQYPSVVFASAYRFSVLFSYNNNDPTYTLALTVGWTAIEMSAGIVSACLPILGPVMAFCAGKLGIKRSVLRIHGGGTTKTLSSKNFAQSATGSMKDRTEIELQKVMKGSAGRVFYLLPDDQMMDKSGRV</sequence>
<reference evidence="2" key="1">
    <citation type="submission" date="2023-02" db="EMBL/GenBank/DDBJ databases">
        <authorList>
            <person name="Palmer J.M."/>
        </authorList>
    </citation>
    <scope>NUCLEOTIDE SEQUENCE</scope>
    <source>
        <strain evidence="2">FW57</strain>
    </source>
</reference>
<dbReference type="InterPro" id="IPR049326">
    <property type="entry name" value="Rhodopsin_dom_fungi"/>
</dbReference>
<evidence type="ECO:0000313" key="2">
    <source>
        <dbReference type="EMBL" id="KAG7284899.1"/>
    </source>
</evidence>
<dbReference type="EMBL" id="JAHCVI010000005">
    <property type="protein sequence ID" value="KAG7284899.1"/>
    <property type="molecule type" value="Genomic_DNA"/>
</dbReference>
<comment type="caution">
    <text evidence="2">The sequence shown here is derived from an EMBL/GenBank/DDBJ whole genome shotgun (WGS) entry which is preliminary data.</text>
</comment>